<comment type="caution">
    <text evidence="1">The sequence shown here is derived from an EMBL/GenBank/DDBJ whole genome shotgun (WGS) entry which is preliminary data.</text>
</comment>
<proteinExistence type="predicted"/>
<accession>X1Q6I6</accession>
<reference evidence="1" key="1">
    <citation type="journal article" date="2014" name="Front. Microbiol.">
        <title>High frequency of phylogenetically diverse reductive dehalogenase-homologous genes in deep subseafloor sedimentary metagenomes.</title>
        <authorList>
            <person name="Kawai M."/>
            <person name="Futagami T."/>
            <person name="Toyoda A."/>
            <person name="Takaki Y."/>
            <person name="Nishi S."/>
            <person name="Hori S."/>
            <person name="Arai W."/>
            <person name="Tsubouchi T."/>
            <person name="Morono Y."/>
            <person name="Uchiyama I."/>
            <person name="Ito T."/>
            <person name="Fujiyama A."/>
            <person name="Inagaki F."/>
            <person name="Takami H."/>
        </authorList>
    </citation>
    <scope>NUCLEOTIDE SEQUENCE</scope>
    <source>
        <strain evidence="1">Expedition CK06-06</strain>
    </source>
</reference>
<protein>
    <submittedName>
        <fullName evidence="1">Uncharacterized protein</fullName>
    </submittedName>
</protein>
<organism evidence="1">
    <name type="scientific">marine sediment metagenome</name>
    <dbReference type="NCBI Taxonomy" id="412755"/>
    <lineage>
        <taxon>unclassified sequences</taxon>
        <taxon>metagenomes</taxon>
        <taxon>ecological metagenomes</taxon>
    </lineage>
</organism>
<dbReference type="EMBL" id="BARW01001811">
    <property type="protein sequence ID" value="GAI64112.1"/>
    <property type="molecule type" value="Genomic_DNA"/>
</dbReference>
<name>X1Q6I6_9ZZZZ</name>
<sequence length="150" mass="17935">NRVLVSRHFPFDNHGIRMFRYKLVRWTRQIRIFFGGGREIEQKHYLFTLPKPLTPKEIWQKLWLFGWGYNALSQTYKGQIYTMRRVVPTRHQYHLRFYKNGGVSGHFEVDNLQFPLEHLDGVDLRPLNNEEIAALKKELGVDIEHSVQNV</sequence>
<gene>
    <name evidence="1" type="ORF">S12H4_05458</name>
</gene>
<evidence type="ECO:0000313" key="1">
    <source>
        <dbReference type="EMBL" id="GAI64112.1"/>
    </source>
</evidence>
<feature type="non-terminal residue" evidence="1">
    <location>
        <position position="1"/>
    </location>
</feature>
<dbReference type="AlphaFoldDB" id="X1Q6I6"/>